<dbReference type="InterPro" id="IPR005650">
    <property type="entry name" value="BlaI_family"/>
</dbReference>
<evidence type="ECO:0000313" key="5">
    <source>
        <dbReference type="EMBL" id="BBI34157.1"/>
    </source>
</evidence>
<dbReference type="Gene3D" id="1.10.10.10">
    <property type="entry name" value="Winged helix-like DNA-binding domain superfamily/Winged helix DNA-binding domain"/>
    <property type="match status" value="1"/>
</dbReference>
<name>A0A3T1D7T9_9BACL</name>
<accession>A0A3T1D7T9</accession>
<keyword evidence="3" id="KW-0238">DNA-binding</keyword>
<organism evidence="5 6">
    <name type="scientific">Cohnella abietis</name>
    <dbReference type="NCBI Taxonomy" id="2507935"/>
    <lineage>
        <taxon>Bacteria</taxon>
        <taxon>Bacillati</taxon>
        <taxon>Bacillota</taxon>
        <taxon>Bacilli</taxon>
        <taxon>Bacillales</taxon>
        <taxon>Paenibacillaceae</taxon>
        <taxon>Cohnella</taxon>
    </lineage>
</organism>
<dbReference type="RefSeq" id="WP_130611044.1">
    <property type="nucleotide sequence ID" value="NZ_AP019400.1"/>
</dbReference>
<dbReference type="Proteomes" id="UP000289856">
    <property type="component" value="Chromosome"/>
</dbReference>
<gene>
    <name evidence="5" type="ORF">KCTCHS21_35560</name>
</gene>
<evidence type="ECO:0000256" key="4">
    <source>
        <dbReference type="ARBA" id="ARBA00023163"/>
    </source>
</evidence>
<dbReference type="PIRSF" id="PIRSF019455">
    <property type="entry name" value="CopR_AtkY"/>
    <property type="match status" value="1"/>
</dbReference>
<comment type="similarity">
    <text evidence="1">Belongs to the BlaI transcriptional regulatory family.</text>
</comment>
<dbReference type="GO" id="GO:0045892">
    <property type="term" value="P:negative regulation of DNA-templated transcription"/>
    <property type="evidence" value="ECO:0007669"/>
    <property type="project" value="InterPro"/>
</dbReference>
<dbReference type="KEGG" id="cohn:KCTCHS21_35560"/>
<dbReference type="EMBL" id="AP019400">
    <property type="protein sequence ID" value="BBI34157.1"/>
    <property type="molecule type" value="Genomic_DNA"/>
</dbReference>
<dbReference type="GO" id="GO:0003677">
    <property type="term" value="F:DNA binding"/>
    <property type="evidence" value="ECO:0007669"/>
    <property type="project" value="UniProtKB-KW"/>
</dbReference>
<dbReference type="InterPro" id="IPR036390">
    <property type="entry name" value="WH_DNA-bd_sf"/>
</dbReference>
<dbReference type="OrthoDB" id="122824at2"/>
<dbReference type="InterPro" id="IPR036388">
    <property type="entry name" value="WH-like_DNA-bd_sf"/>
</dbReference>
<evidence type="ECO:0000256" key="2">
    <source>
        <dbReference type="ARBA" id="ARBA00023015"/>
    </source>
</evidence>
<sequence>MNIKNFKYNEVGLNRFFGTLEAKIMELLWEEEIEEMSIKEVQLKLEQDKPLNFNTVMTVMNRLVDKGMLVKRTEARHSLYRPNQSKERFIDEQSKKLTENLYEEFGGLVVNHMIDVLKDVDQDLLNQLANKIQQLKRDSE</sequence>
<dbReference type="Pfam" id="PF03965">
    <property type="entry name" value="Penicillinase_R"/>
    <property type="match status" value="1"/>
</dbReference>
<dbReference type="AlphaFoldDB" id="A0A3T1D7T9"/>
<keyword evidence="6" id="KW-1185">Reference proteome</keyword>
<keyword evidence="4" id="KW-0804">Transcription</keyword>
<reference evidence="5 6" key="1">
    <citation type="submission" date="2019-01" db="EMBL/GenBank/DDBJ databases">
        <title>Complete genome sequence of Cohnella hallensis HS21 isolated from Korean fir (Abies koreana) rhizospheric soil.</title>
        <authorList>
            <person name="Jiang L."/>
            <person name="Kang S.W."/>
            <person name="Kim S."/>
            <person name="Jung J."/>
            <person name="Kim C.Y."/>
            <person name="Kim D.H."/>
            <person name="Kim S.W."/>
            <person name="Lee J."/>
        </authorList>
    </citation>
    <scope>NUCLEOTIDE SEQUENCE [LARGE SCALE GENOMIC DNA]</scope>
    <source>
        <strain evidence="5 6">HS21</strain>
    </source>
</reference>
<dbReference type="SUPFAM" id="SSF46785">
    <property type="entry name" value="Winged helix' DNA-binding domain"/>
    <property type="match status" value="1"/>
</dbReference>
<evidence type="ECO:0000256" key="1">
    <source>
        <dbReference type="ARBA" id="ARBA00011046"/>
    </source>
</evidence>
<proteinExistence type="inferred from homology"/>
<evidence type="ECO:0000313" key="6">
    <source>
        <dbReference type="Proteomes" id="UP000289856"/>
    </source>
</evidence>
<keyword evidence="2" id="KW-0805">Transcription regulation</keyword>
<evidence type="ECO:0000256" key="3">
    <source>
        <dbReference type="ARBA" id="ARBA00023125"/>
    </source>
</evidence>
<protein>
    <submittedName>
        <fullName evidence="5">Transcriptional regulator</fullName>
    </submittedName>
</protein>